<proteinExistence type="predicted"/>
<sequence length="47" mass="5491">MTLASLERRPRGHLVYPTYSSGRYRMASAEMRSQASGYRHWVLGTRF</sequence>
<protein>
    <submittedName>
        <fullName evidence="1">Uncharacterized protein</fullName>
    </submittedName>
</protein>
<organism evidence="1">
    <name type="scientific">uncultured Rubrobacteraceae bacterium</name>
    <dbReference type="NCBI Taxonomy" id="349277"/>
    <lineage>
        <taxon>Bacteria</taxon>
        <taxon>Bacillati</taxon>
        <taxon>Actinomycetota</taxon>
        <taxon>Rubrobacteria</taxon>
        <taxon>Rubrobacterales</taxon>
        <taxon>Rubrobacteraceae</taxon>
        <taxon>environmental samples</taxon>
    </lineage>
</organism>
<reference evidence="1" key="1">
    <citation type="submission" date="2020-02" db="EMBL/GenBank/DDBJ databases">
        <authorList>
            <person name="Meier V. D."/>
        </authorList>
    </citation>
    <scope>NUCLEOTIDE SEQUENCE</scope>
    <source>
        <strain evidence="1">AVDCRST_MAG02</strain>
    </source>
</reference>
<gene>
    <name evidence="1" type="ORF">AVDCRST_MAG02-4492</name>
</gene>
<accession>A0A6J4RUA3</accession>
<dbReference type="EMBL" id="CADCVH010000128">
    <property type="protein sequence ID" value="CAA9481702.1"/>
    <property type="molecule type" value="Genomic_DNA"/>
</dbReference>
<name>A0A6J4RUA3_9ACTN</name>
<evidence type="ECO:0000313" key="1">
    <source>
        <dbReference type="EMBL" id="CAA9481702.1"/>
    </source>
</evidence>
<dbReference type="AlphaFoldDB" id="A0A6J4RUA3"/>